<organism evidence="1">
    <name type="scientific">Tanacetum cinerariifolium</name>
    <name type="common">Dalmatian daisy</name>
    <name type="synonym">Chrysanthemum cinerariifolium</name>
    <dbReference type="NCBI Taxonomy" id="118510"/>
    <lineage>
        <taxon>Eukaryota</taxon>
        <taxon>Viridiplantae</taxon>
        <taxon>Streptophyta</taxon>
        <taxon>Embryophyta</taxon>
        <taxon>Tracheophyta</taxon>
        <taxon>Spermatophyta</taxon>
        <taxon>Magnoliopsida</taxon>
        <taxon>eudicotyledons</taxon>
        <taxon>Gunneridae</taxon>
        <taxon>Pentapetalae</taxon>
        <taxon>asterids</taxon>
        <taxon>campanulids</taxon>
        <taxon>Asterales</taxon>
        <taxon>Asteraceae</taxon>
        <taxon>Asteroideae</taxon>
        <taxon>Anthemideae</taxon>
        <taxon>Anthemidinae</taxon>
        <taxon>Tanacetum</taxon>
    </lineage>
</organism>
<protein>
    <submittedName>
        <fullName evidence="1">RNA-directed DNA polymerase, eukaryota</fullName>
    </submittedName>
</protein>
<accession>A0A699XUJ4</accession>
<keyword evidence="1" id="KW-0548">Nucleotidyltransferase</keyword>
<sequence length="46" mass="5342">DFPYRLNDEQNSVLESPVTRDEIRIAVWGYGEDKSPGPDGFTFEFF</sequence>
<dbReference type="GO" id="GO:0003964">
    <property type="term" value="F:RNA-directed DNA polymerase activity"/>
    <property type="evidence" value="ECO:0007669"/>
    <property type="project" value="UniProtKB-KW"/>
</dbReference>
<evidence type="ECO:0000313" key="1">
    <source>
        <dbReference type="EMBL" id="GFD61678.1"/>
    </source>
</evidence>
<dbReference type="AlphaFoldDB" id="A0A699XUJ4"/>
<feature type="non-terminal residue" evidence="1">
    <location>
        <position position="46"/>
    </location>
</feature>
<reference evidence="1" key="1">
    <citation type="journal article" date="2019" name="Sci. Rep.">
        <title>Draft genome of Tanacetum cinerariifolium, the natural source of mosquito coil.</title>
        <authorList>
            <person name="Yamashiro T."/>
            <person name="Shiraishi A."/>
            <person name="Satake H."/>
            <person name="Nakayama K."/>
        </authorList>
    </citation>
    <scope>NUCLEOTIDE SEQUENCE</scope>
</reference>
<dbReference type="EMBL" id="BKCJ011898948">
    <property type="protein sequence ID" value="GFD61678.1"/>
    <property type="molecule type" value="Genomic_DNA"/>
</dbReference>
<keyword evidence="1" id="KW-0695">RNA-directed DNA polymerase</keyword>
<comment type="caution">
    <text evidence="1">The sequence shown here is derived from an EMBL/GenBank/DDBJ whole genome shotgun (WGS) entry which is preliminary data.</text>
</comment>
<keyword evidence="1" id="KW-0808">Transferase</keyword>
<feature type="non-terminal residue" evidence="1">
    <location>
        <position position="1"/>
    </location>
</feature>
<name>A0A699XUJ4_TANCI</name>
<proteinExistence type="predicted"/>
<gene>
    <name evidence="1" type="ORF">Tci_933647</name>
</gene>